<organism evidence="2 3">
    <name type="scientific">Puccinia striiformis f. sp. tritici PST-78</name>
    <dbReference type="NCBI Taxonomy" id="1165861"/>
    <lineage>
        <taxon>Eukaryota</taxon>
        <taxon>Fungi</taxon>
        <taxon>Dikarya</taxon>
        <taxon>Basidiomycota</taxon>
        <taxon>Pucciniomycotina</taxon>
        <taxon>Pucciniomycetes</taxon>
        <taxon>Pucciniales</taxon>
        <taxon>Pucciniaceae</taxon>
        <taxon>Puccinia</taxon>
    </lineage>
</organism>
<dbReference type="Proteomes" id="UP000054564">
    <property type="component" value="Unassembled WGS sequence"/>
</dbReference>
<feature type="compositionally biased region" description="Polar residues" evidence="1">
    <location>
        <begin position="323"/>
        <end position="338"/>
    </location>
</feature>
<feature type="region of interest" description="Disordered" evidence="1">
    <location>
        <begin position="179"/>
        <end position="247"/>
    </location>
</feature>
<evidence type="ECO:0000313" key="3">
    <source>
        <dbReference type="Proteomes" id="UP000054564"/>
    </source>
</evidence>
<sequence>MSDQVSSIIQHVDDNVSDSSKDHVETIDIKDVVGDDGKESDPVFGKECVLDTGNTQEIQHIIRTILQNDHQQSDLPEESTNADTEKKPCLIRMFKGDELDENYVYTDSDMVSIISRIVTENIDCFEIEEVQTATYDRLKFFNDKECDVGKGSSEWEEIVHKTPIQELFSMIEFLREQARDGPEAEHDNTVESASKDVDSSEAEDKVDPELSSAHKENDPVLVSSIEDPAPPKSVEEDNTEIGVKDENLAAGSDFPTIIDRIKNIYVGLTMTGEAESDKQQEGPIVGKKEKEEDLEKEKRPTSRPKVTPLDLSMEVSKKRPISKRSTGTPTSAKSNSSRLDGGLYSPLTTAKLYDAVKPLEELYRRNGKDREKLEKLLAAYAKDLSSKCGFIRASDSPIGQENFAFGDGSSATPVC</sequence>
<feature type="compositionally biased region" description="Basic and acidic residues" evidence="1">
    <location>
        <begin position="179"/>
        <end position="218"/>
    </location>
</feature>
<protein>
    <submittedName>
        <fullName evidence="2">Uncharacterized protein</fullName>
    </submittedName>
</protein>
<evidence type="ECO:0000313" key="2">
    <source>
        <dbReference type="EMBL" id="KNF02754.1"/>
    </source>
</evidence>
<gene>
    <name evidence="2" type="ORF">PSTG_04040</name>
</gene>
<dbReference type="OrthoDB" id="2499564at2759"/>
<evidence type="ECO:0000256" key="1">
    <source>
        <dbReference type="SAM" id="MobiDB-lite"/>
    </source>
</evidence>
<feature type="region of interest" description="Disordered" evidence="1">
    <location>
        <begin position="273"/>
        <end position="342"/>
    </location>
</feature>
<comment type="caution">
    <text evidence="2">The sequence shown here is derived from an EMBL/GenBank/DDBJ whole genome shotgun (WGS) entry which is preliminary data.</text>
</comment>
<accession>A0A0L0VTZ1</accession>
<feature type="region of interest" description="Disordered" evidence="1">
    <location>
        <begin position="1"/>
        <end position="23"/>
    </location>
</feature>
<dbReference type="EMBL" id="AJIL01000021">
    <property type="protein sequence ID" value="KNF02754.1"/>
    <property type="molecule type" value="Genomic_DNA"/>
</dbReference>
<feature type="compositionally biased region" description="Basic and acidic residues" evidence="1">
    <location>
        <begin position="275"/>
        <end position="300"/>
    </location>
</feature>
<dbReference type="AlphaFoldDB" id="A0A0L0VTZ1"/>
<proteinExistence type="predicted"/>
<keyword evidence="3" id="KW-1185">Reference proteome</keyword>
<name>A0A0L0VTZ1_9BASI</name>
<reference evidence="3" key="1">
    <citation type="submission" date="2014-03" db="EMBL/GenBank/DDBJ databases">
        <title>The Genome Sequence of Puccinia striiformis f. sp. tritici PST-78.</title>
        <authorList>
            <consortium name="The Broad Institute Genome Sequencing Platform"/>
            <person name="Cuomo C."/>
            <person name="Hulbert S."/>
            <person name="Chen X."/>
            <person name="Walker B."/>
            <person name="Young S.K."/>
            <person name="Zeng Q."/>
            <person name="Gargeya S."/>
            <person name="Fitzgerald M."/>
            <person name="Haas B."/>
            <person name="Abouelleil A."/>
            <person name="Alvarado L."/>
            <person name="Arachchi H.M."/>
            <person name="Berlin A.M."/>
            <person name="Chapman S.B."/>
            <person name="Goldberg J."/>
            <person name="Griggs A."/>
            <person name="Gujja S."/>
            <person name="Hansen M."/>
            <person name="Howarth C."/>
            <person name="Imamovic A."/>
            <person name="Larimer J."/>
            <person name="McCowan C."/>
            <person name="Montmayeur A."/>
            <person name="Murphy C."/>
            <person name="Neiman D."/>
            <person name="Pearson M."/>
            <person name="Priest M."/>
            <person name="Roberts A."/>
            <person name="Saif S."/>
            <person name="Shea T."/>
            <person name="Sisk P."/>
            <person name="Sykes S."/>
            <person name="Wortman J."/>
            <person name="Nusbaum C."/>
            <person name="Birren B."/>
        </authorList>
    </citation>
    <scope>NUCLEOTIDE SEQUENCE [LARGE SCALE GENOMIC DNA]</scope>
    <source>
        <strain evidence="3">race PST-78</strain>
    </source>
</reference>
<feature type="compositionally biased region" description="Basic and acidic residues" evidence="1">
    <location>
        <begin position="11"/>
        <end position="23"/>
    </location>
</feature>